<evidence type="ECO:0000256" key="4">
    <source>
        <dbReference type="ARBA" id="ARBA00022692"/>
    </source>
</evidence>
<dbReference type="CDD" id="cd06261">
    <property type="entry name" value="TM_PBP2"/>
    <property type="match status" value="1"/>
</dbReference>
<dbReference type="InterPro" id="IPR000515">
    <property type="entry name" value="MetI-like"/>
</dbReference>
<evidence type="ECO:0000256" key="6">
    <source>
        <dbReference type="ARBA" id="ARBA00023136"/>
    </source>
</evidence>
<evidence type="ECO:0000256" key="2">
    <source>
        <dbReference type="ARBA" id="ARBA00022448"/>
    </source>
</evidence>
<feature type="domain" description="ABC transmembrane type-1" evidence="8">
    <location>
        <begin position="95"/>
        <end position="307"/>
    </location>
</feature>
<keyword evidence="6 7" id="KW-0472">Membrane</keyword>
<reference evidence="9 10" key="1">
    <citation type="submission" date="2019-06" db="EMBL/GenBank/DDBJ databases">
        <title>Whole genome shotgun sequence of Microbacterium liquefaciens NBRC 15037.</title>
        <authorList>
            <person name="Hosoyama A."/>
            <person name="Uohara A."/>
            <person name="Ohji S."/>
            <person name="Ichikawa N."/>
        </authorList>
    </citation>
    <scope>NUCLEOTIDE SEQUENCE [LARGE SCALE GENOMIC DNA]</scope>
    <source>
        <strain evidence="9 10">NBRC 15037</strain>
    </source>
</reference>
<dbReference type="Proteomes" id="UP000317410">
    <property type="component" value="Unassembled WGS sequence"/>
</dbReference>
<comment type="caution">
    <text evidence="9">The sequence shown here is derived from an EMBL/GenBank/DDBJ whole genome shotgun (WGS) entry which is preliminary data.</text>
</comment>
<dbReference type="PANTHER" id="PTHR43227:SF8">
    <property type="entry name" value="DIACETYLCHITOBIOSE UPTAKE SYSTEM PERMEASE PROTEIN DASB"/>
    <property type="match status" value="1"/>
</dbReference>
<dbReference type="GO" id="GO:0005886">
    <property type="term" value="C:plasma membrane"/>
    <property type="evidence" value="ECO:0007669"/>
    <property type="project" value="UniProtKB-SubCell"/>
</dbReference>
<keyword evidence="3" id="KW-1003">Cell membrane</keyword>
<organism evidence="9 10">
    <name type="scientific">Microbacterium maritypicum</name>
    <name type="common">Microbacterium liquefaciens</name>
    <dbReference type="NCBI Taxonomy" id="33918"/>
    <lineage>
        <taxon>Bacteria</taxon>
        <taxon>Bacillati</taxon>
        <taxon>Actinomycetota</taxon>
        <taxon>Actinomycetes</taxon>
        <taxon>Micrococcales</taxon>
        <taxon>Microbacteriaceae</taxon>
        <taxon>Microbacterium</taxon>
    </lineage>
</organism>
<protein>
    <submittedName>
        <fullName evidence="9">Sugar ABC transporter permease</fullName>
    </submittedName>
</protein>
<evidence type="ECO:0000256" key="3">
    <source>
        <dbReference type="ARBA" id="ARBA00022475"/>
    </source>
</evidence>
<comment type="similarity">
    <text evidence="7">Belongs to the binding-protein-dependent transport system permease family.</text>
</comment>
<dbReference type="InterPro" id="IPR050809">
    <property type="entry name" value="UgpAE/MalFG_permease"/>
</dbReference>
<proteinExistence type="inferred from homology"/>
<accession>A0A4Y4BA17</accession>
<evidence type="ECO:0000256" key="7">
    <source>
        <dbReference type="RuleBase" id="RU363032"/>
    </source>
</evidence>
<feature type="transmembrane region" description="Helical" evidence="7">
    <location>
        <begin position="233"/>
        <end position="253"/>
    </location>
</feature>
<evidence type="ECO:0000313" key="10">
    <source>
        <dbReference type="Proteomes" id="UP000317410"/>
    </source>
</evidence>
<evidence type="ECO:0000313" key="9">
    <source>
        <dbReference type="EMBL" id="GEC75433.1"/>
    </source>
</evidence>
<feature type="transmembrane region" description="Helical" evidence="7">
    <location>
        <begin position="180"/>
        <end position="204"/>
    </location>
</feature>
<dbReference type="SUPFAM" id="SSF161098">
    <property type="entry name" value="MetI-like"/>
    <property type="match status" value="1"/>
</dbReference>
<keyword evidence="2 7" id="KW-0813">Transport</keyword>
<keyword evidence="4 7" id="KW-0812">Transmembrane</keyword>
<feature type="transmembrane region" description="Helical" evidence="7">
    <location>
        <begin position="29"/>
        <end position="55"/>
    </location>
</feature>
<feature type="transmembrane region" description="Helical" evidence="7">
    <location>
        <begin position="286"/>
        <end position="307"/>
    </location>
</feature>
<dbReference type="GO" id="GO:0055085">
    <property type="term" value="P:transmembrane transport"/>
    <property type="evidence" value="ECO:0007669"/>
    <property type="project" value="InterPro"/>
</dbReference>
<dbReference type="Gene3D" id="1.10.3720.10">
    <property type="entry name" value="MetI-like"/>
    <property type="match status" value="1"/>
</dbReference>
<feature type="transmembrane region" description="Helical" evidence="7">
    <location>
        <begin position="136"/>
        <end position="155"/>
    </location>
</feature>
<comment type="subcellular location">
    <subcellularLocation>
        <location evidence="1 7">Cell membrane</location>
        <topology evidence="1 7">Multi-pass membrane protein</topology>
    </subcellularLocation>
</comment>
<dbReference type="Pfam" id="PF00528">
    <property type="entry name" value="BPD_transp_1"/>
    <property type="match status" value="1"/>
</dbReference>
<evidence type="ECO:0000256" key="5">
    <source>
        <dbReference type="ARBA" id="ARBA00022989"/>
    </source>
</evidence>
<dbReference type="InterPro" id="IPR035906">
    <property type="entry name" value="MetI-like_sf"/>
</dbReference>
<feature type="transmembrane region" description="Helical" evidence="7">
    <location>
        <begin position="98"/>
        <end position="124"/>
    </location>
</feature>
<dbReference type="PANTHER" id="PTHR43227">
    <property type="entry name" value="BLL4140 PROTEIN"/>
    <property type="match status" value="1"/>
</dbReference>
<keyword evidence="5 7" id="KW-1133">Transmembrane helix</keyword>
<sequence length="321" mass="34404">MSDTVTIVSRPVKAGSLAPRRRHRRGLPLSALLGLLVPFLVLFLLAYVLPLLYALQESFFTQKRSGLGLGGGERVFAGIANYVQALQTPEFTAGIGRVLLFGVVQVPIMLGAALLLALIFDAVTTRWTGLVRLMTFMPYAVPGVIAAILWAFLYLPGTSPFIGVLGAFGIEVDFLGDDTVLWAIANIVTWTWTGYNMIIIFSALKSIPSELYEAAAMDGASPARIAWSIKVPLVMPAISLTGVFSIIGTIQLYNEPMILKPFTSAIDAGYTPNMAVQNIGFTFNDYGLAAAMAIILALGTFVLSFVFTKVTGGQTKNGGAR</sequence>
<dbReference type="PROSITE" id="PS50928">
    <property type="entry name" value="ABC_TM1"/>
    <property type="match status" value="1"/>
</dbReference>
<dbReference type="RefSeq" id="WP_229778958.1">
    <property type="nucleotide sequence ID" value="NZ_BJNQ01000009.1"/>
</dbReference>
<gene>
    <name evidence="9" type="ORF">MLI01_15780</name>
</gene>
<name>A0A4Y4BA17_MICMQ</name>
<dbReference type="EMBL" id="BJNQ01000009">
    <property type="protein sequence ID" value="GEC75433.1"/>
    <property type="molecule type" value="Genomic_DNA"/>
</dbReference>
<evidence type="ECO:0000259" key="8">
    <source>
        <dbReference type="PROSITE" id="PS50928"/>
    </source>
</evidence>
<evidence type="ECO:0000256" key="1">
    <source>
        <dbReference type="ARBA" id="ARBA00004651"/>
    </source>
</evidence>
<dbReference type="AlphaFoldDB" id="A0A4Y4BA17"/>